<dbReference type="SUPFAM" id="SSF51445">
    <property type="entry name" value="(Trans)glycosidases"/>
    <property type="match status" value="1"/>
</dbReference>
<dbReference type="InterPro" id="IPR045857">
    <property type="entry name" value="O16G_dom_2"/>
</dbReference>
<dbReference type="Proteomes" id="UP000006742">
    <property type="component" value="Chromosome"/>
</dbReference>
<organism evidence="3 4">
    <name type="scientific">Mobiluncus curtisii (strain ATCC 43063 / DSM 2711 / V125)</name>
    <name type="common">Falcivibrio vaginalis</name>
    <dbReference type="NCBI Taxonomy" id="548479"/>
    <lineage>
        <taxon>Bacteria</taxon>
        <taxon>Bacillati</taxon>
        <taxon>Actinomycetota</taxon>
        <taxon>Actinomycetes</taxon>
        <taxon>Actinomycetales</taxon>
        <taxon>Actinomycetaceae</taxon>
        <taxon>Mobiluncus</taxon>
    </lineage>
</organism>
<dbReference type="CAZy" id="GH13">
    <property type="family name" value="Glycoside Hydrolase Family 13"/>
</dbReference>
<dbReference type="EMBL" id="CP001992">
    <property type="protein sequence ID" value="ADI66587.1"/>
    <property type="molecule type" value="Genomic_DNA"/>
</dbReference>
<feature type="domain" description="Glycosyl hydrolase family 13 catalytic" evidence="2">
    <location>
        <begin position="85"/>
        <end position="460"/>
    </location>
</feature>
<dbReference type="STRING" id="548479.HMPREF0573_10268"/>
<dbReference type="PANTHER" id="PTHR10357">
    <property type="entry name" value="ALPHA-AMYLASE FAMILY MEMBER"/>
    <property type="match status" value="1"/>
</dbReference>
<dbReference type="GO" id="GO:0004556">
    <property type="term" value="F:alpha-amylase activity"/>
    <property type="evidence" value="ECO:0007669"/>
    <property type="project" value="TreeGrafter"/>
</dbReference>
<dbReference type="InterPro" id="IPR017853">
    <property type="entry name" value="GH"/>
</dbReference>
<gene>
    <name evidence="3" type="ordered locus">HMPREF0573_10268</name>
</gene>
<sequence>MLAFSSLRLWGNLNIFLIFFPRHQVTNLQGVYIIFGAPDSPQPRERSVRYFEVFVTYLLPHPKERIFVSTSYPRPKWLNNAVFYEIYPQSFQDSNGDGIGDVPGIISRLDYLQELGINALWLNPLFDSPFKDAGYDVRDYKLVAPRYGTNEDLVRLFEQAHARGIHVLLDLVPGHTSEEHAWFQSSSRPEPNEFSNRYVWTDSWIAGGDGYPFIGGETERDGTYILNFFKCQPALNYGWAHPKYPWQDEALGEAARKTCDAMVDVMRFWLSAGADGFRVDMANSLVKHDDEGKPYTIKTWHYMFDQIRPEFPEAAFVAEWGVPHEAVQAGFDMDFYLDWRWDNHPNGYNILLRNTNTPYVRENDLSYFNADAPTDICGFLEQYEPQLRDSEKAEAFFSLITCNHDTWRAAPRLSERELSLSWATILTLPGVPFIYYGDEIGLRHQLLPTKEGGYVRTGARTPMQWDSTDNLGFSTAPATDLYLPVDASADAPTVAAQRAQPDSLWHTVTRVLECKRELPALAADSGFSVLSAEPNQRLFVFKRENAAQSLIVAVNPAHTDAEYDLSQERSVRFSIGSAQLTGTTLRMGPQSFAIL</sequence>
<dbReference type="AlphaFoldDB" id="D6ZIN8"/>
<keyword evidence="4" id="KW-1185">Reference proteome</keyword>
<evidence type="ECO:0000256" key="1">
    <source>
        <dbReference type="ARBA" id="ARBA00008061"/>
    </source>
</evidence>
<name>D6ZIN8_MOBCV</name>
<accession>D6ZIN8</accession>
<dbReference type="Pfam" id="PF00128">
    <property type="entry name" value="Alpha-amylase"/>
    <property type="match status" value="1"/>
</dbReference>
<proteinExistence type="inferred from homology"/>
<dbReference type="eggNOG" id="COG0366">
    <property type="taxonomic scope" value="Bacteria"/>
</dbReference>
<dbReference type="HOGENOM" id="CLU_006462_2_3_11"/>
<dbReference type="Gene3D" id="3.90.400.10">
    <property type="entry name" value="Oligo-1,6-glucosidase, Domain 2"/>
    <property type="match status" value="1"/>
</dbReference>
<dbReference type="SMART" id="SM00642">
    <property type="entry name" value="Aamy"/>
    <property type="match status" value="1"/>
</dbReference>
<dbReference type="GO" id="GO:0009313">
    <property type="term" value="P:oligosaccharide catabolic process"/>
    <property type="evidence" value="ECO:0007669"/>
    <property type="project" value="TreeGrafter"/>
</dbReference>
<dbReference type="KEGG" id="mcu:HMPREF0573_10268"/>
<dbReference type="CDD" id="cd11348">
    <property type="entry name" value="AmyAc_2"/>
    <property type="match status" value="1"/>
</dbReference>
<protein>
    <submittedName>
        <fullName evidence="3">Alpha amylase, catalytic domain protein</fullName>
    </submittedName>
</protein>
<dbReference type="PANTHER" id="PTHR10357:SF179">
    <property type="entry name" value="NEUTRAL AND BASIC AMINO ACID TRANSPORT PROTEIN RBAT"/>
    <property type="match status" value="1"/>
</dbReference>
<evidence type="ECO:0000313" key="4">
    <source>
        <dbReference type="Proteomes" id="UP000006742"/>
    </source>
</evidence>
<dbReference type="Gene3D" id="3.20.20.80">
    <property type="entry name" value="Glycosidases"/>
    <property type="match status" value="1"/>
</dbReference>
<dbReference type="InterPro" id="IPR006047">
    <property type="entry name" value="GH13_cat_dom"/>
</dbReference>
<reference evidence="4" key="1">
    <citation type="submission" date="2010-03" db="EMBL/GenBank/DDBJ databases">
        <title>Complete sequence of Mobiluncus curtisii ATCC 43063.</title>
        <authorList>
            <person name="Muzny D."/>
            <person name="Qin X."/>
            <person name="Deng J."/>
            <person name="Jiang H."/>
            <person name="Liu Y."/>
            <person name="Qu J."/>
            <person name="Song X.-Z."/>
            <person name="Zhang L."/>
            <person name="Thornton R."/>
            <person name="Coyle M."/>
            <person name="Francisco L."/>
            <person name="Jackson L."/>
            <person name="Javaid M."/>
            <person name="Korchina V."/>
            <person name="Kovar C."/>
            <person name="Mata R."/>
            <person name="Mathew T."/>
            <person name="Ngo R."/>
            <person name="Nguyen L."/>
            <person name="Nguyen N."/>
            <person name="Okwuonu G."/>
            <person name="Ongeri F."/>
            <person name="Pham C."/>
            <person name="Simmons D."/>
            <person name="Wilczek-Boney K."/>
            <person name="Hale W."/>
            <person name="Jakkamsetti A."/>
            <person name="Pham P."/>
            <person name="Ruth R."/>
            <person name="San Lucas F."/>
            <person name="Warren J."/>
            <person name="Zhang J."/>
            <person name="Zhao Z."/>
            <person name="Zhou C."/>
            <person name="Zhu D."/>
            <person name="Lee S."/>
            <person name="Bess C."/>
            <person name="Blankenburg K."/>
            <person name="Forbes L."/>
            <person name="Fu Q."/>
            <person name="Gubbala S."/>
            <person name="Hirani K."/>
            <person name="Jayaseelan J.C."/>
            <person name="Lara F."/>
            <person name="Munidasa M."/>
            <person name="Palculict T."/>
            <person name="Patil S."/>
            <person name="Pu L.-L."/>
            <person name="Saada N."/>
            <person name="Tang L."/>
            <person name="Weissenberger G."/>
            <person name="Zhu Y."/>
            <person name="Hemphill L."/>
            <person name="Shang Y."/>
            <person name="Youmans B."/>
            <person name="Ayvaz T."/>
            <person name="Ross M."/>
            <person name="Santibanez J."/>
            <person name="Aqrawi P."/>
            <person name="Gross S."/>
            <person name="Joshi V."/>
            <person name="Fowler G."/>
            <person name="Nazareth L."/>
            <person name="Reid J."/>
            <person name="Worley K."/>
            <person name="Petrosino J."/>
            <person name="Highlander S."/>
            <person name="Gibbs R."/>
            <person name="Gibbs R."/>
        </authorList>
    </citation>
    <scope>NUCLEOTIDE SEQUENCE [LARGE SCALE GENOMIC DNA]</scope>
    <source>
        <strain evidence="4">ATCC 43063 / DSM 2711 / V125</strain>
    </source>
</reference>
<comment type="similarity">
    <text evidence="1">Belongs to the glycosyl hydrolase 13 family.</text>
</comment>
<evidence type="ECO:0000313" key="3">
    <source>
        <dbReference type="EMBL" id="ADI66587.1"/>
    </source>
</evidence>
<evidence type="ECO:0000259" key="2">
    <source>
        <dbReference type="SMART" id="SM00642"/>
    </source>
</evidence>